<dbReference type="InParanoid" id="A0A7R8YPM2"/>
<reference evidence="3 4" key="1">
    <citation type="submission" date="2020-11" db="EMBL/GenBank/DDBJ databases">
        <authorList>
            <person name="Wallbank WR R."/>
            <person name="Pardo Diaz C."/>
            <person name="Kozak K."/>
            <person name="Martin S."/>
            <person name="Jiggins C."/>
            <person name="Moest M."/>
            <person name="Warren A I."/>
            <person name="Generalovic N T."/>
            <person name="Byers J.R.P. K."/>
            <person name="Montejo-Kovacevich G."/>
            <person name="Yen C E."/>
        </authorList>
    </citation>
    <scope>NUCLEOTIDE SEQUENCE [LARGE SCALE GENOMIC DNA]</scope>
</reference>
<keyword evidence="4" id="KW-1185">Reference proteome</keyword>
<dbReference type="OrthoDB" id="8062330at2759"/>
<sequence>MSGEGTSSGFRSGQNANSDNEVPSQDLRSHSSRPGELALGGSRRTSCSSNGSSSVSCTTPDYDSGHYSGSNVSELIFPQGISCSSEDDGQVGQEMRAIRSELERLQKSERWYKNELKVQKRSKLDLLEKLYMNERKFMRENQKLQADCKRLYALCNEIEQRKTDEKEDLLKQLKHLEKLFESSKGGSKKPLPDVEALQFEVQRQKATVEENENLIRTLRMQKQKLLEELRSLTQDRDAKLLEIEKKTIALECENRTITKRCLELTKDKSQLEQKLQTSLGDSNEVVSLRQTSQRQFAEIGKLTAALTDYKSASTNEADQLRSELDKSNSRIQEFSEELAQLKASYAERQLENEHFQAEIEQYKKMKQNFDKYVELLQGNSAELDSKCMEVQHLESVVEIQSTQLAELNRSSHEAREHWQRVTADLQRQLDTKNRDFASKQQQFNELESKRSTEIQKLRQRLSQLEGLNEKLISQLRNSTTEVNKKSSEIEQLKGAIRDLSELSVENSQLKKLLEVKDEELGQRKLHEAFISELQTEIQKLKGDLKNEKCKSSETEALRGKNKALEEMVDEVKKENEALKRSLGVMEQDRDSLKNSSQVQLEKFKESNRILCSEKSELQTIVDSHLVTIDNLQSQNNHIQAQLSRQENLKSELDRCRELIKKYESEKLTATDTSHHAPTLPTLETVTKTTECSSEKDILNSQIEILRETSQKVPETCDSSCQVGTWNALNATARSGKHETSDETSDVREMKLLQRVIEAEHRKRIGRYELHIRTLLGKLRSYRNRDAKEKSSEVVACEKEIETLRQQLRLALRRSAEIEHYKKLNLQLTSNLQSLTDDYKRVLLSNISPKPTTSPRYAEIYKLIDESNNLVPNVSYLTDSIDALKDDISQLKVVLDPRNATSTPKISNPVKRLSLMDELKAVDDSFTF</sequence>
<keyword evidence="1" id="KW-0175">Coiled coil</keyword>
<accession>A0A7R8YPM2</accession>
<dbReference type="Proteomes" id="UP000594454">
    <property type="component" value="Chromosome 2"/>
</dbReference>
<feature type="coiled-coil region" evidence="1">
    <location>
        <begin position="786"/>
        <end position="837"/>
    </location>
</feature>
<evidence type="ECO:0000313" key="4">
    <source>
        <dbReference type="Proteomes" id="UP000594454"/>
    </source>
</evidence>
<dbReference type="FunCoup" id="A0A7R8YPM2">
    <property type="interactions" value="727"/>
</dbReference>
<protein>
    <submittedName>
        <fullName evidence="3">Uncharacterized protein</fullName>
    </submittedName>
</protein>
<name>A0A7R8YPM2_HERIL</name>
<feature type="coiled-coil region" evidence="1">
    <location>
        <begin position="429"/>
        <end position="595"/>
    </location>
</feature>
<feature type="coiled-coil region" evidence="1">
    <location>
        <begin position="310"/>
        <end position="365"/>
    </location>
</feature>
<evidence type="ECO:0000256" key="2">
    <source>
        <dbReference type="SAM" id="MobiDB-lite"/>
    </source>
</evidence>
<gene>
    <name evidence="3" type="ORF">HERILL_LOCUS3629</name>
</gene>
<evidence type="ECO:0000256" key="1">
    <source>
        <dbReference type="SAM" id="Coils"/>
    </source>
</evidence>
<proteinExistence type="predicted"/>
<feature type="coiled-coil region" evidence="1">
    <location>
        <begin position="141"/>
        <end position="274"/>
    </location>
</feature>
<dbReference type="EMBL" id="LR899010">
    <property type="protein sequence ID" value="CAD7080476.1"/>
    <property type="molecule type" value="Genomic_DNA"/>
</dbReference>
<feature type="region of interest" description="Disordered" evidence="2">
    <location>
        <begin position="1"/>
        <end position="57"/>
    </location>
</feature>
<feature type="compositionally biased region" description="Low complexity" evidence="2">
    <location>
        <begin position="40"/>
        <end position="57"/>
    </location>
</feature>
<dbReference type="OMA" id="MTGKCKQ"/>
<evidence type="ECO:0000313" key="3">
    <source>
        <dbReference type="EMBL" id="CAD7080476.1"/>
    </source>
</evidence>
<organism evidence="3 4">
    <name type="scientific">Hermetia illucens</name>
    <name type="common">Black soldier fly</name>
    <dbReference type="NCBI Taxonomy" id="343691"/>
    <lineage>
        <taxon>Eukaryota</taxon>
        <taxon>Metazoa</taxon>
        <taxon>Ecdysozoa</taxon>
        <taxon>Arthropoda</taxon>
        <taxon>Hexapoda</taxon>
        <taxon>Insecta</taxon>
        <taxon>Pterygota</taxon>
        <taxon>Neoptera</taxon>
        <taxon>Endopterygota</taxon>
        <taxon>Diptera</taxon>
        <taxon>Brachycera</taxon>
        <taxon>Stratiomyomorpha</taxon>
        <taxon>Stratiomyidae</taxon>
        <taxon>Hermetiinae</taxon>
        <taxon>Hermetia</taxon>
    </lineage>
</organism>
<feature type="coiled-coil region" evidence="1">
    <location>
        <begin position="628"/>
        <end position="665"/>
    </location>
</feature>
<feature type="compositionally biased region" description="Polar residues" evidence="2">
    <location>
        <begin position="1"/>
        <end position="23"/>
    </location>
</feature>
<dbReference type="AlphaFoldDB" id="A0A7R8YPM2"/>